<dbReference type="AlphaFoldDB" id="A0A225VTZ0"/>
<evidence type="ECO:0000313" key="2">
    <source>
        <dbReference type="Proteomes" id="UP000198211"/>
    </source>
</evidence>
<sequence length="131" mass="14815">MVRVTVHNTGHKHDVNGNDYFSYSEARKINFPGTQSVGKALIQGCSKKKILRYLKEVSGKQLLPRNVENLIVKMRRGTYTSENDNVGVSQLFRDFSEVPGNVGNIFRDCTTGLTSCITFQPAFLRRMTEKL</sequence>
<reference evidence="2" key="1">
    <citation type="submission" date="2017-03" db="EMBL/GenBank/DDBJ databases">
        <title>Phytopthora megakarya and P. palmivora, two closely related causual agents of cacao black pod achieved similar genome size and gene model numbers by different mechanisms.</title>
        <authorList>
            <person name="Ali S."/>
            <person name="Shao J."/>
            <person name="Larry D.J."/>
            <person name="Kronmiller B."/>
            <person name="Shen D."/>
            <person name="Strem M.D."/>
            <person name="Melnick R.L."/>
            <person name="Guiltinan M.J."/>
            <person name="Tyler B.M."/>
            <person name="Meinhardt L.W."/>
            <person name="Bailey B.A."/>
        </authorList>
    </citation>
    <scope>NUCLEOTIDE SEQUENCE [LARGE SCALE GENOMIC DNA]</scope>
    <source>
        <strain evidence="2">zdho120</strain>
    </source>
</reference>
<name>A0A225VTZ0_9STRA</name>
<dbReference type="OrthoDB" id="124044at2759"/>
<dbReference type="EMBL" id="NBNE01003148">
    <property type="protein sequence ID" value="OWZ08459.1"/>
    <property type="molecule type" value="Genomic_DNA"/>
</dbReference>
<keyword evidence="2" id="KW-1185">Reference proteome</keyword>
<accession>A0A225VTZ0</accession>
<protein>
    <submittedName>
        <fullName evidence="1">Uncharacterized protein</fullName>
    </submittedName>
</protein>
<comment type="caution">
    <text evidence="1">The sequence shown here is derived from an EMBL/GenBank/DDBJ whole genome shotgun (WGS) entry which is preliminary data.</text>
</comment>
<proteinExistence type="predicted"/>
<evidence type="ECO:0000313" key="1">
    <source>
        <dbReference type="EMBL" id="OWZ08459.1"/>
    </source>
</evidence>
<dbReference type="Proteomes" id="UP000198211">
    <property type="component" value="Unassembled WGS sequence"/>
</dbReference>
<gene>
    <name evidence="1" type="ORF">PHMEG_00018999</name>
</gene>
<organism evidence="1 2">
    <name type="scientific">Phytophthora megakarya</name>
    <dbReference type="NCBI Taxonomy" id="4795"/>
    <lineage>
        <taxon>Eukaryota</taxon>
        <taxon>Sar</taxon>
        <taxon>Stramenopiles</taxon>
        <taxon>Oomycota</taxon>
        <taxon>Peronosporomycetes</taxon>
        <taxon>Peronosporales</taxon>
        <taxon>Peronosporaceae</taxon>
        <taxon>Phytophthora</taxon>
    </lineage>
</organism>